<reference evidence="3" key="1">
    <citation type="submission" date="2021-02" db="EMBL/GenBank/DDBJ databases">
        <authorList>
            <person name="Nowell W R."/>
        </authorList>
    </citation>
    <scope>NUCLEOTIDE SEQUENCE</scope>
</reference>
<organism evidence="3 4">
    <name type="scientific">Didymodactylos carnosus</name>
    <dbReference type="NCBI Taxonomy" id="1234261"/>
    <lineage>
        <taxon>Eukaryota</taxon>
        <taxon>Metazoa</taxon>
        <taxon>Spiralia</taxon>
        <taxon>Gnathifera</taxon>
        <taxon>Rotifera</taxon>
        <taxon>Eurotatoria</taxon>
        <taxon>Bdelloidea</taxon>
        <taxon>Philodinida</taxon>
        <taxon>Philodinidae</taxon>
        <taxon>Didymodactylos</taxon>
    </lineage>
</organism>
<feature type="non-terminal residue" evidence="3">
    <location>
        <position position="50"/>
    </location>
</feature>
<sequence>MDSQNQNFFNPKQQQQGGGYDGYSQKPAGYTGYPQQHVGYGSQQPYPPPS</sequence>
<dbReference type="EMBL" id="CAJOBA010007169">
    <property type="protein sequence ID" value="CAF3794561.1"/>
    <property type="molecule type" value="Genomic_DNA"/>
</dbReference>
<gene>
    <name evidence="2" type="ORF">OVA965_LOCUS15752</name>
    <name evidence="3" type="ORF">TMI583_LOCUS15761</name>
</gene>
<protein>
    <submittedName>
        <fullName evidence="3">Uncharacterized protein</fullName>
    </submittedName>
</protein>
<feature type="compositionally biased region" description="Low complexity" evidence="1">
    <location>
        <begin position="1"/>
        <end position="15"/>
    </location>
</feature>
<evidence type="ECO:0000313" key="3">
    <source>
        <dbReference type="EMBL" id="CAF3794561.1"/>
    </source>
</evidence>
<feature type="region of interest" description="Disordered" evidence="1">
    <location>
        <begin position="1"/>
        <end position="50"/>
    </location>
</feature>
<dbReference type="AlphaFoldDB" id="A0A8S2J764"/>
<evidence type="ECO:0000313" key="4">
    <source>
        <dbReference type="Proteomes" id="UP000682733"/>
    </source>
</evidence>
<name>A0A8S2J764_9BILA</name>
<accession>A0A8S2J764</accession>
<dbReference type="Proteomes" id="UP000682733">
    <property type="component" value="Unassembled WGS sequence"/>
</dbReference>
<evidence type="ECO:0000256" key="1">
    <source>
        <dbReference type="SAM" id="MobiDB-lite"/>
    </source>
</evidence>
<comment type="caution">
    <text evidence="3">The sequence shown here is derived from an EMBL/GenBank/DDBJ whole genome shotgun (WGS) entry which is preliminary data.</text>
</comment>
<dbReference type="EMBL" id="CAJNOK010007158">
    <property type="protein sequence ID" value="CAF1026095.1"/>
    <property type="molecule type" value="Genomic_DNA"/>
</dbReference>
<evidence type="ECO:0000313" key="2">
    <source>
        <dbReference type="EMBL" id="CAF1026095.1"/>
    </source>
</evidence>
<dbReference type="Proteomes" id="UP000677228">
    <property type="component" value="Unassembled WGS sequence"/>
</dbReference>
<proteinExistence type="predicted"/>